<feature type="compositionally biased region" description="Basic and acidic residues" evidence="1">
    <location>
        <begin position="302"/>
        <end position="314"/>
    </location>
</feature>
<feature type="region of interest" description="Disordered" evidence="1">
    <location>
        <begin position="1"/>
        <end position="200"/>
    </location>
</feature>
<feature type="compositionally biased region" description="Low complexity" evidence="1">
    <location>
        <begin position="808"/>
        <end position="828"/>
    </location>
</feature>
<feature type="compositionally biased region" description="Gly residues" evidence="1">
    <location>
        <begin position="241"/>
        <end position="254"/>
    </location>
</feature>
<sequence length="1319" mass="131608">MSDADHPASGPPAGGRPADGRRRPDSGSPGARPRPSESADPAHPAAEWFGPEPAEPRNDPDAAEEAGEAAVSSEAAQDERDARSDDAPDAGPEAESGAGAAAGAGRGDRSVVSAEGWFMAEAGPGREGVRGAGFGDREPFAGGESEGEGPGGAAAGSGSGGEPEAQGDEHQNTGQGTGRGDGRGSQGAGAAAGAGRGDRSVVSAEGWFMAEAAEAGPGREGGRGAGFGDREPFAGGESEGEGPGGAAAGSGSGGEPEAQGDEHQNTGQGTGRGTGRDRSARQPPAEAVGGENDEAAAAPAETTRRDESDAREAAVRGWAGEPGAPSAHGEPDPDEGAEDWVFERPAARGLSELRPVTAPTDTHRHEQVAPPPIADRPYYAPRGADDLDSDQSPSARASSRSDGAADVPHGESEDPATGSAGPAEEAAVEQPGAERSADDGPRLPWAAVGDQARDHATSSDDGPLHAAGADGDAAGGESGPTRAASDAGPGHRGARGAVGDQPKDIGAASGAGSPAAAESDSAARTGGDAAGGSEEAPGPPSVTRGSFGGGPDRCTGDGPLGGIAEPATHAGAAQRSNAPGGADEGEGDLLGTGTGGEAQRLDGDGGAPGRWEDAAARTAGGGAPGADVVGTDASGVPVAESDSQHPAGQAKRRPGPRIVPAHPSPPSGAAAQPPAGAAPQQWARPPAGDPGRPEQSASHTSVQGASGVSHYGAGPAQSAPPPPAYGPGTTQYGPGSGFTQSASSGQAGPGGSPDAASPGRWGPVAPPGHSGMAPDAPGAGGTSVGGPPGAAPPGYGGPVGPPGHGGRAPDVSSGQAGPGGSPDAASPGRWGPLGPPGHGGMAPNAPRPADGPVRFLPPTVAGHPAHPGQAAPQTGAVQAGPSEPDIAHGAHRTHWASVPLQVLLVTLVFLALPGALLVQFGLVWVLLMTLAVACGAVAFALLAWWNSSFGLRDDHLVVHSGLLRRSSREIPLSRLQAVDVVRPLPMQVLGLAELRVELAGGDSSEIRLRYLSWGRAERLRAALLAHAAGLAGSTPKAPEWPFFRLPFGLLLGALAFRLPVLGSVVLFVLLIAAGGAVVSSTGLFEAGVLGGAVPLLLGLMRGFLGPLMRYTDFYSSLSPDGLRLRYGIFQARMQTVPPGRVQAVRIVEPLLWRAMGVVRVEANVAGYVGERQMDSSTLLPVVPRRIAYLLVRELFAGADVSRTALHPAAGGRARDGDLGVDEQLFVARRGRVCRVTEIVPHTRTQSIRMTAGPVSRRRGVATVEADTPPGPIRAHASGREIAEARRIVDGMAAFGHAARHSNAGPERWATRSEPPPSAR</sequence>
<evidence type="ECO:0000256" key="1">
    <source>
        <dbReference type="SAM" id="MobiDB-lite"/>
    </source>
</evidence>
<accession>A0ABP9G848</accession>
<feature type="domain" description="YdbS-like PH" evidence="3">
    <location>
        <begin position="944"/>
        <end position="1022"/>
    </location>
</feature>
<reference evidence="5" key="1">
    <citation type="journal article" date="2019" name="Int. J. Syst. Evol. Microbiol.">
        <title>The Global Catalogue of Microorganisms (GCM) 10K type strain sequencing project: providing services to taxonomists for standard genome sequencing and annotation.</title>
        <authorList>
            <consortium name="The Broad Institute Genomics Platform"/>
            <consortium name="The Broad Institute Genome Sequencing Center for Infectious Disease"/>
            <person name="Wu L."/>
            <person name="Ma J."/>
        </authorList>
    </citation>
    <scope>NUCLEOTIDE SEQUENCE [LARGE SCALE GENOMIC DNA]</scope>
    <source>
        <strain evidence="5">JCM 18123</strain>
    </source>
</reference>
<dbReference type="InterPro" id="IPR005182">
    <property type="entry name" value="YdbS-like_PH"/>
</dbReference>
<evidence type="ECO:0000256" key="2">
    <source>
        <dbReference type="SAM" id="Phobius"/>
    </source>
</evidence>
<feature type="region of interest" description="Disordered" evidence="1">
    <location>
        <begin position="1297"/>
        <end position="1319"/>
    </location>
</feature>
<feature type="region of interest" description="Disordered" evidence="1">
    <location>
        <begin position="212"/>
        <end position="888"/>
    </location>
</feature>
<feature type="transmembrane region" description="Helical" evidence="2">
    <location>
        <begin position="1054"/>
        <end position="1077"/>
    </location>
</feature>
<feature type="compositionally biased region" description="Gly residues" evidence="1">
    <location>
        <begin position="148"/>
        <end position="161"/>
    </location>
</feature>
<feature type="compositionally biased region" description="Low complexity" evidence="1">
    <location>
        <begin position="667"/>
        <end position="686"/>
    </location>
</feature>
<dbReference type="PANTHER" id="PTHR34473">
    <property type="entry name" value="UPF0699 TRANSMEMBRANE PROTEIN YDBS"/>
    <property type="match status" value="1"/>
</dbReference>
<feature type="compositionally biased region" description="Low complexity" evidence="1">
    <location>
        <begin position="390"/>
        <end position="406"/>
    </location>
</feature>
<evidence type="ECO:0000259" key="3">
    <source>
        <dbReference type="Pfam" id="PF03703"/>
    </source>
</evidence>
<feature type="transmembrane region" description="Helical" evidence="2">
    <location>
        <begin position="898"/>
        <end position="916"/>
    </location>
</feature>
<feature type="compositionally biased region" description="Low complexity" evidence="1">
    <location>
        <begin position="460"/>
        <end position="472"/>
    </location>
</feature>
<feature type="compositionally biased region" description="Basic and acidic residues" evidence="1">
    <location>
        <begin position="77"/>
        <end position="86"/>
    </location>
</feature>
<organism evidence="4 5">
    <name type="scientific">Streptomonospora halophila</name>
    <dbReference type="NCBI Taxonomy" id="427369"/>
    <lineage>
        <taxon>Bacteria</taxon>
        <taxon>Bacillati</taxon>
        <taxon>Actinomycetota</taxon>
        <taxon>Actinomycetes</taxon>
        <taxon>Streptosporangiales</taxon>
        <taxon>Nocardiopsidaceae</taxon>
        <taxon>Streptomonospora</taxon>
    </lineage>
</organism>
<keyword evidence="5" id="KW-1185">Reference proteome</keyword>
<comment type="caution">
    <text evidence="4">The sequence shown here is derived from an EMBL/GenBank/DDBJ whole genome shotgun (WGS) entry which is preliminary data.</text>
</comment>
<keyword evidence="2" id="KW-1133">Transmembrane helix</keyword>
<dbReference type="Pfam" id="PF03703">
    <property type="entry name" value="bPH_2"/>
    <property type="match status" value="2"/>
</dbReference>
<feature type="compositionally biased region" description="Low complexity" evidence="1">
    <location>
        <begin position="89"/>
        <end position="99"/>
    </location>
</feature>
<keyword evidence="2" id="KW-0472">Membrane</keyword>
<feature type="compositionally biased region" description="Low complexity" evidence="1">
    <location>
        <begin position="506"/>
        <end position="523"/>
    </location>
</feature>
<feature type="compositionally biased region" description="Low complexity" evidence="1">
    <location>
        <begin position="740"/>
        <end position="759"/>
    </location>
</feature>
<evidence type="ECO:0000313" key="5">
    <source>
        <dbReference type="Proteomes" id="UP001499993"/>
    </source>
</evidence>
<feature type="compositionally biased region" description="Gly residues" evidence="1">
    <location>
        <begin position="778"/>
        <end position="806"/>
    </location>
</feature>
<feature type="compositionally biased region" description="Gly residues" evidence="1">
    <location>
        <begin position="175"/>
        <end position="195"/>
    </location>
</feature>
<feature type="transmembrane region" description="Helical" evidence="2">
    <location>
        <begin position="1083"/>
        <end position="1104"/>
    </location>
</feature>
<dbReference type="EMBL" id="BAABIK010000003">
    <property type="protein sequence ID" value="GAA4931315.1"/>
    <property type="molecule type" value="Genomic_DNA"/>
</dbReference>
<proteinExistence type="predicted"/>
<evidence type="ECO:0000313" key="4">
    <source>
        <dbReference type="EMBL" id="GAA4931315.1"/>
    </source>
</evidence>
<protein>
    <recommendedName>
        <fullName evidence="3">YdbS-like PH domain-containing protein</fullName>
    </recommendedName>
</protein>
<feature type="compositionally biased region" description="Low complexity" evidence="1">
    <location>
        <begin position="861"/>
        <end position="876"/>
    </location>
</feature>
<gene>
    <name evidence="4" type="ORF">GCM10023224_09070</name>
</gene>
<feature type="domain" description="YdbS-like PH" evidence="3">
    <location>
        <begin position="1221"/>
        <end position="1288"/>
    </location>
</feature>
<dbReference type="Proteomes" id="UP001499993">
    <property type="component" value="Unassembled WGS sequence"/>
</dbReference>
<feature type="transmembrane region" description="Helical" evidence="2">
    <location>
        <begin position="922"/>
        <end position="945"/>
    </location>
</feature>
<keyword evidence="2" id="KW-0812">Transmembrane</keyword>
<feature type="compositionally biased region" description="Polar residues" evidence="1">
    <location>
        <begin position="695"/>
        <end position="706"/>
    </location>
</feature>
<dbReference type="PANTHER" id="PTHR34473:SF2">
    <property type="entry name" value="UPF0699 TRANSMEMBRANE PROTEIN YDBT"/>
    <property type="match status" value="1"/>
</dbReference>
<name>A0ABP9G848_9ACTN</name>